<organism evidence="1 2">
    <name type="scientific">Rhodosorus marinus</name>
    <dbReference type="NCBI Taxonomy" id="101924"/>
    <lineage>
        <taxon>Eukaryota</taxon>
        <taxon>Rhodophyta</taxon>
        <taxon>Stylonematophyceae</taxon>
        <taxon>Stylonematales</taxon>
        <taxon>Stylonemataceae</taxon>
        <taxon>Rhodosorus</taxon>
    </lineage>
</organism>
<evidence type="ECO:0008006" key="3">
    <source>
        <dbReference type="Google" id="ProtNLM"/>
    </source>
</evidence>
<accession>A0AAV8UKH6</accession>
<dbReference type="AlphaFoldDB" id="A0AAV8UKH6"/>
<evidence type="ECO:0000313" key="1">
    <source>
        <dbReference type="EMBL" id="KAJ8903018.1"/>
    </source>
</evidence>
<keyword evidence="2" id="KW-1185">Reference proteome</keyword>
<sequence length="389" mass="44021">MTTISEDDHCPPHLFHRSIRKMIVEYEFRPSENGVYTSAEDLFKAWLPYAADYAKLETEHKPSQSQIIVKNKYGVELFESFRASLGRVIRFCLLDAEEDDPPRCRELAEIKKHGSLYGFTSPKVRSTNLLADGQALAKRQGRDLEKSSHTDPSVIELREKRRQLKLHERPTDNGDQMPMKVGWRYVDEFVADLICAPTLLELGVFPDGKELAESMATYAAVRAHMFRANPDDPEDVLRLRSDDKSITGVFVGDGSTPRTAALFAFRTSWTCISIDPAMKVKDVPWSDGNVARLKARRSRIEDTQVEVDGVAVVVLFHAHVSIETAIQSITAKAGIAVIACPCCNWASHQETYNDRVPDVEYEDEGIPSRKRLIRVWKARCREHSEAQES</sequence>
<reference evidence="1 2" key="1">
    <citation type="journal article" date="2023" name="Nat. Commun.">
        <title>Origin of minicircular mitochondrial genomes in red algae.</title>
        <authorList>
            <person name="Lee Y."/>
            <person name="Cho C.H."/>
            <person name="Lee Y.M."/>
            <person name="Park S.I."/>
            <person name="Yang J.H."/>
            <person name="West J.A."/>
            <person name="Bhattacharya D."/>
            <person name="Yoon H.S."/>
        </authorList>
    </citation>
    <scope>NUCLEOTIDE SEQUENCE [LARGE SCALE GENOMIC DNA]</scope>
    <source>
        <strain evidence="1 2">CCMP1338</strain>
        <tissue evidence="1">Whole cell</tissue>
    </source>
</reference>
<name>A0AAV8UKH6_9RHOD</name>
<comment type="caution">
    <text evidence="1">The sequence shown here is derived from an EMBL/GenBank/DDBJ whole genome shotgun (WGS) entry which is preliminary data.</text>
</comment>
<gene>
    <name evidence="1" type="ORF">NDN08_006334</name>
</gene>
<dbReference type="Proteomes" id="UP001157974">
    <property type="component" value="Unassembled WGS sequence"/>
</dbReference>
<protein>
    <recommendedName>
        <fullName evidence="3">Methyltransferase domain-containing protein</fullName>
    </recommendedName>
</protein>
<dbReference type="EMBL" id="JAMWBK010000008">
    <property type="protein sequence ID" value="KAJ8903018.1"/>
    <property type="molecule type" value="Genomic_DNA"/>
</dbReference>
<proteinExistence type="predicted"/>
<evidence type="ECO:0000313" key="2">
    <source>
        <dbReference type="Proteomes" id="UP001157974"/>
    </source>
</evidence>